<comment type="similarity">
    <text evidence="8">Belongs to the CN hydrolase family. Apolipoprotein N-acyltransferase subfamily.</text>
</comment>
<evidence type="ECO:0000256" key="1">
    <source>
        <dbReference type="ARBA" id="ARBA00004651"/>
    </source>
</evidence>
<feature type="transmembrane region" description="Helical" evidence="8">
    <location>
        <begin position="103"/>
        <end position="119"/>
    </location>
</feature>
<keyword evidence="12" id="KW-1185">Reference proteome</keyword>
<feature type="transmembrane region" description="Helical" evidence="8">
    <location>
        <begin position="270"/>
        <end position="287"/>
    </location>
</feature>
<comment type="function">
    <text evidence="8">Catalyzes the phospholipid dependent N-acylation of the N-terminal cysteine of apolipoprotein, the last step in lipoprotein maturation.</text>
</comment>
<dbReference type="PANTHER" id="PTHR38686">
    <property type="entry name" value="APOLIPOPROTEIN N-ACYLTRANSFERASE"/>
    <property type="match status" value="1"/>
</dbReference>
<dbReference type="InterPro" id="IPR036526">
    <property type="entry name" value="C-N_Hydrolase_sf"/>
</dbReference>
<dbReference type="HAMAP" id="MF_01148">
    <property type="entry name" value="Lnt"/>
    <property type="match status" value="1"/>
</dbReference>
<dbReference type="GO" id="GO:0042158">
    <property type="term" value="P:lipoprotein biosynthetic process"/>
    <property type="evidence" value="ECO:0007669"/>
    <property type="project" value="UniProtKB-UniRule"/>
</dbReference>
<evidence type="ECO:0000313" key="11">
    <source>
        <dbReference type="EMBL" id="QOR72462.1"/>
    </source>
</evidence>
<dbReference type="InterPro" id="IPR004563">
    <property type="entry name" value="Apolipo_AcylTrfase"/>
</dbReference>
<dbReference type="InterPro" id="IPR003010">
    <property type="entry name" value="C-N_Hydrolase"/>
</dbReference>
<dbReference type="SUPFAM" id="SSF56317">
    <property type="entry name" value="Carbon-nitrogen hydrolase"/>
    <property type="match status" value="1"/>
</dbReference>
<dbReference type="NCBIfam" id="TIGR00546">
    <property type="entry name" value="lnt"/>
    <property type="match status" value="1"/>
</dbReference>
<evidence type="ECO:0000256" key="6">
    <source>
        <dbReference type="ARBA" id="ARBA00023136"/>
    </source>
</evidence>
<keyword evidence="5 8" id="KW-1133">Transmembrane helix</keyword>
<feature type="transmembrane region" description="Helical" evidence="8">
    <location>
        <begin position="186"/>
        <end position="206"/>
    </location>
</feature>
<accession>A0A7M1T0F8</accession>
<proteinExistence type="inferred from homology"/>
<keyword evidence="2 8" id="KW-1003">Cell membrane</keyword>
<evidence type="ECO:0000256" key="3">
    <source>
        <dbReference type="ARBA" id="ARBA00022679"/>
    </source>
</evidence>
<gene>
    <name evidence="8 11" type="primary">lnt</name>
    <name evidence="11" type="ORF">IM660_09680</name>
</gene>
<evidence type="ECO:0000313" key="12">
    <source>
        <dbReference type="Proteomes" id="UP000593758"/>
    </source>
</evidence>
<feature type="transmembrane region" description="Helical" evidence="8">
    <location>
        <begin position="151"/>
        <end position="174"/>
    </location>
</feature>
<feature type="transmembrane region" description="Helical" evidence="8">
    <location>
        <begin position="226"/>
        <end position="249"/>
    </location>
</feature>
<dbReference type="GO" id="GO:0005886">
    <property type="term" value="C:plasma membrane"/>
    <property type="evidence" value="ECO:0007669"/>
    <property type="project" value="UniProtKB-SubCell"/>
</dbReference>
<dbReference type="CDD" id="cd07571">
    <property type="entry name" value="ALP_N-acyl_transferase"/>
    <property type="match status" value="1"/>
</dbReference>
<evidence type="ECO:0000256" key="7">
    <source>
        <dbReference type="ARBA" id="ARBA00023315"/>
    </source>
</evidence>
<keyword evidence="7 8" id="KW-0012">Acyltransferase</keyword>
<keyword evidence="3 8" id="KW-0808">Transferase</keyword>
<feature type="transmembrane region" description="Helical" evidence="8">
    <location>
        <begin position="571"/>
        <end position="591"/>
    </location>
</feature>
<dbReference type="Proteomes" id="UP000593758">
    <property type="component" value="Chromosome"/>
</dbReference>
<keyword evidence="11" id="KW-0449">Lipoprotein</keyword>
<sequence>MFTSRTAPYFRKQSPTGLARSIENGADRAGVPDRRTREPVGGSECRTRAYGPYSAVVSAALAARTPVAPSRSAGLLRPTRSLTLILAVVGGLVTDTAFPQRSWWPLAFVGVGLLVLALGRDSARWNALVAWLWGLAFFLPHIWWANAAVGVIPWLALSVAEAGIIAAGAAVWTWSRRARWWRRRPILLGLGFSLVWVVTEQVRQVWPFGGFPWGRLAFSQTDGPLLPFAAVAGAPAVSFVTALCAFLLAHMVTALAGSGTASTRTRTRTAAPSAVMIVAVLAGGLLVPTPTAAESGNLRVAAVQGNVSEPGLGAFANAREVLNNHVDGTIALAEQEGSDALDVVLWPENSSDINPRADADAAALLDEAASAAGAPILFGTDSYGQDTDGEDARFNDMVLWIEGEGATFSYSKQIPAAFAEYIPIREVARMFSPAVDLVRTDMAPGQEIAVVPVPVERLGRPVPLGTVICFEVAYDALIREAALGGAELLVVPTNNASFGYTAESEQQLAMSRLRAVEHGRATVQISTVGVSGVIAADGTVLERTELFTPATMTAELPLRTSLTVADRLGDWPIGVATVLVMLAFAVGVVTGRKPRTGA</sequence>
<feature type="transmembrane region" description="Helical" evidence="8">
    <location>
        <begin position="126"/>
        <end position="145"/>
    </location>
</feature>
<evidence type="ECO:0000256" key="2">
    <source>
        <dbReference type="ARBA" id="ARBA00022475"/>
    </source>
</evidence>
<keyword evidence="4 8" id="KW-0812">Transmembrane</keyword>
<dbReference type="PANTHER" id="PTHR38686:SF1">
    <property type="entry name" value="APOLIPOPROTEIN N-ACYLTRANSFERASE"/>
    <property type="match status" value="1"/>
</dbReference>
<dbReference type="AlphaFoldDB" id="A0A7M1T0F8"/>
<feature type="transmembrane region" description="Helical" evidence="8">
    <location>
        <begin position="81"/>
        <end position="97"/>
    </location>
</feature>
<comment type="pathway">
    <text evidence="8">Protein modification; lipoprotein biosynthesis (N-acyl transfer).</text>
</comment>
<dbReference type="GO" id="GO:0016410">
    <property type="term" value="F:N-acyltransferase activity"/>
    <property type="evidence" value="ECO:0007669"/>
    <property type="project" value="UniProtKB-UniRule"/>
</dbReference>
<evidence type="ECO:0000256" key="5">
    <source>
        <dbReference type="ARBA" id="ARBA00022989"/>
    </source>
</evidence>
<evidence type="ECO:0000259" key="10">
    <source>
        <dbReference type="PROSITE" id="PS50263"/>
    </source>
</evidence>
<dbReference type="PROSITE" id="PS50263">
    <property type="entry name" value="CN_HYDROLASE"/>
    <property type="match status" value="1"/>
</dbReference>
<dbReference type="Pfam" id="PF20154">
    <property type="entry name" value="LNT_N"/>
    <property type="match status" value="1"/>
</dbReference>
<reference evidence="11 12" key="1">
    <citation type="submission" date="2020-10" db="EMBL/GenBank/DDBJ databases">
        <title>Haloactinobacterium sp. RN3S43, a bacterium isolated from saline soil.</title>
        <authorList>
            <person name="Sun J.-Q."/>
        </authorList>
    </citation>
    <scope>NUCLEOTIDE SEQUENCE [LARGE SCALE GENOMIC DNA]</scope>
    <source>
        <strain evidence="11 12">RN3S43</strain>
    </source>
</reference>
<evidence type="ECO:0000256" key="9">
    <source>
        <dbReference type="SAM" id="MobiDB-lite"/>
    </source>
</evidence>
<dbReference type="Pfam" id="PF00795">
    <property type="entry name" value="CN_hydrolase"/>
    <property type="match status" value="1"/>
</dbReference>
<comment type="catalytic activity">
    <reaction evidence="8">
        <text>N-terminal S-1,2-diacyl-sn-glyceryl-L-cysteinyl-[lipoprotein] + a glycerophospholipid = N-acyl-S-1,2-diacyl-sn-glyceryl-L-cysteinyl-[lipoprotein] + a 2-acyl-sn-glycero-3-phospholipid + H(+)</text>
        <dbReference type="Rhea" id="RHEA:48228"/>
        <dbReference type="Rhea" id="RHEA-COMP:14681"/>
        <dbReference type="Rhea" id="RHEA-COMP:14684"/>
        <dbReference type="ChEBI" id="CHEBI:15378"/>
        <dbReference type="ChEBI" id="CHEBI:136912"/>
        <dbReference type="ChEBI" id="CHEBI:140656"/>
        <dbReference type="ChEBI" id="CHEBI:140657"/>
        <dbReference type="ChEBI" id="CHEBI:140660"/>
        <dbReference type="EC" id="2.3.1.269"/>
    </reaction>
</comment>
<dbReference type="Gene3D" id="3.60.110.10">
    <property type="entry name" value="Carbon-nitrogen hydrolase"/>
    <property type="match status" value="1"/>
</dbReference>
<dbReference type="InterPro" id="IPR045378">
    <property type="entry name" value="LNT_N"/>
</dbReference>
<feature type="domain" description="CN hydrolase" evidence="10">
    <location>
        <begin position="298"/>
        <end position="558"/>
    </location>
</feature>
<dbReference type="UniPathway" id="UPA00666"/>
<organism evidence="11 12">
    <name type="scientific">Ruania alkalisoli</name>
    <dbReference type="NCBI Taxonomy" id="2779775"/>
    <lineage>
        <taxon>Bacteria</taxon>
        <taxon>Bacillati</taxon>
        <taxon>Actinomycetota</taxon>
        <taxon>Actinomycetes</taxon>
        <taxon>Micrococcales</taxon>
        <taxon>Ruaniaceae</taxon>
        <taxon>Ruania</taxon>
    </lineage>
</organism>
<comment type="subcellular location">
    <subcellularLocation>
        <location evidence="1 8">Cell membrane</location>
        <topology evidence="1 8">Multi-pass membrane protein</topology>
    </subcellularLocation>
</comment>
<evidence type="ECO:0000256" key="8">
    <source>
        <dbReference type="HAMAP-Rule" id="MF_01148"/>
    </source>
</evidence>
<dbReference type="EMBL" id="CP063169">
    <property type="protein sequence ID" value="QOR72462.1"/>
    <property type="molecule type" value="Genomic_DNA"/>
</dbReference>
<feature type="region of interest" description="Disordered" evidence="9">
    <location>
        <begin position="21"/>
        <end position="44"/>
    </location>
</feature>
<keyword evidence="6 8" id="KW-0472">Membrane</keyword>
<dbReference type="EC" id="2.3.1.269" evidence="8"/>
<evidence type="ECO:0000256" key="4">
    <source>
        <dbReference type="ARBA" id="ARBA00022692"/>
    </source>
</evidence>
<dbReference type="KEGG" id="halt:IM660_09680"/>
<protein>
    <recommendedName>
        <fullName evidence="8">Apolipoprotein N-acyltransferase</fullName>
        <shortName evidence="8">ALP N-acyltransferase</shortName>
        <ecNumber evidence="8">2.3.1.269</ecNumber>
    </recommendedName>
</protein>
<name>A0A7M1T0F8_9MICO</name>